<feature type="transmembrane region" description="Helical" evidence="7">
    <location>
        <begin position="317"/>
        <end position="333"/>
    </location>
</feature>
<feature type="transmembrane region" description="Helical" evidence="7">
    <location>
        <begin position="511"/>
        <end position="529"/>
    </location>
</feature>
<accession>A0A5E6PPF2</accession>
<feature type="transmembrane region" description="Helical" evidence="7">
    <location>
        <begin position="23"/>
        <end position="48"/>
    </location>
</feature>
<dbReference type="GO" id="GO:0005886">
    <property type="term" value="C:plasma membrane"/>
    <property type="evidence" value="ECO:0007669"/>
    <property type="project" value="UniProtKB-SubCell"/>
</dbReference>
<evidence type="ECO:0000259" key="8">
    <source>
        <dbReference type="PROSITE" id="PS50850"/>
    </source>
</evidence>
<dbReference type="Pfam" id="PF00083">
    <property type="entry name" value="Sugar_tr"/>
    <property type="match status" value="1"/>
</dbReference>
<dbReference type="InterPro" id="IPR005829">
    <property type="entry name" value="Sugar_transporter_CS"/>
</dbReference>
<reference evidence="9 10" key="1">
    <citation type="submission" date="2019-09" db="EMBL/GenBank/DDBJ databases">
        <authorList>
            <person name="Chandra G."/>
            <person name="Truman W A."/>
        </authorList>
    </citation>
    <scope>NUCLEOTIDE SEQUENCE [LARGE SCALE GENOMIC DNA]</scope>
    <source>
        <strain evidence="9">PS624</strain>
    </source>
</reference>
<keyword evidence="4 7" id="KW-0812">Transmembrane</keyword>
<dbReference type="EMBL" id="CABVGZ010000002">
    <property type="protein sequence ID" value="VVM43382.1"/>
    <property type="molecule type" value="Genomic_DNA"/>
</dbReference>
<name>A0A5E6PPF2_PSEFL</name>
<feature type="transmembrane region" description="Helical" evidence="7">
    <location>
        <begin position="442"/>
        <end position="466"/>
    </location>
</feature>
<protein>
    <submittedName>
        <fullName evidence="9">Sialic acid transporter</fullName>
    </submittedName>
</protein>
<sequence>MSEHVQPLDAVRSVETSPDTRKVIFASSLGTVFEWYDFFLYGALAAVISKQFFAGVNDTTAFIFALMAFAAGFIVRPFGALVFGRLGDMIGRKYTFLATIILMGVATFCVGLLPTYASIGIAAPIILVVLRMLQGLALGGEYGGAATYVAEHAPIGKRAFHTSWLQSTATLGLLLSLLVVLGCRYFTGDQFEVWGWRIPFLLSIVLLGISTWIRLSLHESPAYLKMKEEGKTSKAPIRESFGKWENLKVVLIALFSINAGQAVTFYAAQFYVLFFLTQFLKMDPAVANTLLIISVVIGAPFFIFFGWLSDKVGRKPVLMLGLLLATALYFPIFKSLAHYANPAIDQASRQAPITVLADPATCTFQFDPVGKAKFDSPCDKVKTFLVKQGLPYSSAAAPAGSAVQVSVGDVKLDGFDEAALRGAITLAGYPQQADLQQINKPMIVALIVALIIISAMCYGPLAALMVELFPTRIRYTSMSLPYHIGNGWFGGFLPTVSFALVVYTGDIFYGLWYPVLITGVSLVVGMICLRETKNIDLDKN</sequence>
<feature type="domain" description="Major facilitator superfamily (MFS) profile" evidence="8">
    <location>
        <begin position="23"/>
        <end position="533"/>
    </location>
</feature>
<proteinExistence type="predicted"/>
<feature type="transmembrane region" description="Helical" evidence="7">
    <location>
        <begin position="249"/>
        <end position="273"/>
    </location>
</feature>
<evidence type="ECO:0000256" key="7">
    <source>
        <dbReference type="SAM" id="Phobius"/>
    </source>
</evidence>
<evidence type="ECO:0000313" key="9">
    <source>
        <dbReference type="EMBL" id="VVM43382.1"/>
    </source>
</evidence>
<feature type="transmembrane region" description="Helical" evidence="7">
    <location>
        <begin position="164"/>
        <end position="187"/>
    </location>
</feature>
<feature type="transmembrane region" description="Helical" evidence="7">
    <location>
        <begin position="193"/>
        <end position="217"/>
    </location>
</feature>
<feature type="transmembrane region" description="Helical" evidence="7">
    <location>
        <begin position="285"/>
        <end position="305"/>
    </location>
</feature>
<dbReference type="PANTHER" id="PTHR43045">
    <property type="entry name" value="SHIKIMATE TRANSPORTER"/>
    <property type="match status" value="1"/>
</dbReference>
<feature type="transmembrane region" description="Helical" evidence="7">
    <location>
        <begin position="119"/>
        <end position="143"/>
    </location>
</feature>
<evidence type="ECO:0000256" key="5">
    <source>
        <dbReference type="ARBA" id="ARBA00022989"/>
    </source>
</evidence>
<evidence type="ECO:0000256" key="3">
    <source>
        <dbReference type="ARBA" id="ARBA00022475"/>
    </source>
</evidence>
<evidence type="ECO:0000256" key="1">
    <source>
        <dbReference type="ARBA" id="ARBA00004651"/>
    </source>
</evidence>
<dbReference type="Gene3D" id="1.20.1250.20">
    <property type="entry name" value="MFS general substrate transporter like domains"/>
    <property type="match status" value="3"/>
</dbReference>
<feature type="transmembrane region" description="Helical" evidence="7">
    <location>
        <begin position="487"/>
        <end position="505"/>
    </location>
</feature>
<keyword evidence="2" id="KW-0813">Transport</keyword>
<dbReference type="InterPro" id="IPR005828">
    <property type="entry name" value="MFS_sugar_transport-like"/>
</dbReference>
<keyword evidence="3" id="KW-1003">Cell membrane</keyword>
<dbReference type="PANTHER" id="PTHR43045:SF7">
    <property type="entry name" value="MAJOR FACILITATOR SUPERFAMILY TRANSPORTER"/>
    <property type="match status" value="1"/>
</dbReference>
<gene>
    <name evidence="9" type="primary">nanT_2</name>
    <name evidence="9" type="ORF">PS624_00403</name>
</gene>
<dbReference type="InterPro" id="IPR036259">
    <property type="entry name" value="MFS_trans_sf"/>
</dbReference>
<evidence type="ECO:0000256" key="6">
    <source>
        <dbReference type="ARBA" id="ARBA00023136"/>
    </source>
</evidence>
<keyword evidence="5 7" id="KW-1133">Transmembrane helix</keyword>
<organism evidence="9 10">
    <name type="scientific">Pseudomonas fluorescens</name>
    <dbReference type="NCBI Taxonomy" id="294"/>
    <lineage>
        <taxon>Bacteria</taxon>
        <taxon>Pseudomonadati</taxon>
        <taxon>Pseudomonadota</taxon>
        <taxon>Gammaproteobacteria</taxon>
        <taxon>Pseudomonadales</taxon>
        <taxon>Pseudomonadaceae</taxon>
        <taxon>Pseudomonas</taxon>
    </lineage>
</organism>
<keyword evidence="6 7" id="KW-0472">Membrane</keyword>
<evidence type="ECO:0000256" key="2">
    <source>
        <dbReference type="ARBA" id="ARBA00022448"/>
    </source>
</evidence>
<dbReference type="PROSITE" id="PS00217">
    <property type="entry name" value="SUGAR_TRANSPORT_2"/>
    <property type="match status" value="1"/>
</dbReference>
<dbReference type="Proteomes" id="UP000326241">
    <property type="component" value="Unassembled WGS sequence"/>
</dbReference>
<feature type="transmembrane region" description="Helical" evidence="7">
    <location>
        <begin position="94"/>
        <end position="113"/>
    </location>
</feature>
<comment type="subcellular location">
    <subcellularLocation>
        <location evidence="1">Cell membrane</location>
        <topology evidence="1">Multi-pass membrane protein</topology>
    </subcellularLocation>
</comment>
<dbReference type="FunFam" id="1.20.1250.20:FF:000001">
    <property type="entry name" value="Dicarboxylate MFS transporter"/>
    <property type="match status" value="1"/>
</dbReference>
<dbReference type="RefSeq" id="WP_150773951.1">
    <property type="nucleotide sequence ID" value="NZ_CABVGZ010000002.1"/>
</dbReference>
<dbReference type="PROSITE" id="PS50850">
    <property type="entry name" value="MFS"/>
    <property type="match status" value="1"/>
</dbReference>
<dbReference type="CDD" id="cd17369">
    <property type="entry name" value="MFS_ShiA_like"/>
    <property type="match status" value="1"/>
</dbReference>
<dbReference type="AlphaFoldDB" id="A0A5E6PPF2"/>
<feature type="transmembrane region" description="Helical" evidence="7">
    <location>
        <begin position="60"/>
        <end position="82"/>
    </location>
</feature>
<evidence type="ECO:0000256" key="4">
    <source>
        <dbReference type="ARBA" id="ARBA00022692"/>
    </source>
</evidence>
<evidence type="ECO:0000313" key="10">
    <source>
        <dbReference type="Proteomes" id="UP000326241"/>
    </source>
</evidence>
<dbReference type="SUPFAM" id="SSF103473">
    <property type="entry name" value="MFS general substrate transporter"/>
    <property type="match status" value="1"/>
</dbReference>
<dbReference type="InterPro" id="IPR020846">
    <property type="entry name" value="MFS_dom"/>
</dbReference>
<dbReference type="GO" id="GO:0022857">
    <property type="term" value="F:transmembrane transporter activity"/>
    <property type="evidence" value="ECO:0007669"/>
    <property type="project" value="InterPro"/>
</dbReference>